<evidence type="ECO:0000313" key="13">
    <source>
        <dbReference type="Proteomes" id="UP000593567"/>
    </source>
</evidence>
<gene>
    <name evidence="12" type="ORF">EB796_012836</name>
</gene>
<evidence type="ECO:0000256" key="3">
    <source>
        <dbReference type="ARBA" id="ARBA00014910"/>
    </source>
</evidence>
<evidence type="ECO:0000256" key="11">
    <source>
        <dbReference type="SAM" id="Coils"/>
    </source>
</evidence>
<sequence length="98" mass="11933">MKLAAQHHNNAIRRKCWKKWHMVIVEKWRRRVEKACQAKAQEICISLTSDYESKLQSLEEKYNASREEVMSLHKEREYYEENMKKAFMRACALSIWRL</sequence>
<evidence type="ECO:0000313" key="12">
    <source>
        <dbReference type="EMBL" id="KAF6028851.1"/>
    </source>
</evidence>
<dbReference type="EMBL" id="VXIV02001900">
    <property type="protein sequence ID" value="KAF6028851.1"/>
    <property type="molecule type" value="Genomic_DNA"/>
</dbReference>
<dbReference type="InterPro" id="IPR033351">
    <property type="entry name" value="POC5"/>
</dbReference>
<evidence type="ECO:0000256" key="9">
    <source>
        <dbReference type="ARBA" id="ARBA00031694"/>
    </source>
</evidence>
<evidence type="ECO:0000256" key="7">
    <source>
        <dbReference type="ARBA" id="ARBA00023212"/>
    </source>
</evidence>
<comment type="function">
    <text evidence="10">Essential for the assembly of the distal half of centrioles, required for centriole elongation. Acts as a negative regulator of centriole elongation.</text>
</comment>
<accession>A0A7J7JT86</accession>
<dbReference type="Proteomes" id="UP000593567">
    <property type="component" value="Unassembled WGS sequence"/>
</dbReference>
<evidence type="ECO:0000256" key="1">
    <source>
        <dbReference type="ARBA" id="ARBA00004114"/>
    </source>
</evidence>
<evidence type="ECO:0000256" key="2">
    <source>
        <dbReference type="ARBA" id="ARBA00010411"/>
    </source>
</evidence>
<keyword evidence="7" id="KW-0206">Cytoskeleton</keyword>
<organism evidence="12 13">
    <name type="scientific">Bugula neritina</name>
    <name type="common">Brown bryozoan</name>
    <name type="synonym">Sertularia neritina</name>
    <dbReference type="NCBI Taxonomy" id="10212"/>
    <lineage>
        <taxon>Eukaryota</taxon>
        <taxon>Metazoa</taxon>
        <taxon>Spiralia</taxon>
        <taxon>Lophotrochozoa</taxon>
        <taxon>Bryozoa</taxon>
        <taxon>Gymnolaemata</taxon>
        <taxon>Cheilostomatida</taxon>
        <taxon>Flustrina</taxon>
        <taxon>Buguloidea</taxon>
        <taxon>Bugulidae</taxon>
        <taxon>Bugula</taxon>
    </lineage>
</organism>
<dbReference type="OrthoDB" id="10064898at2759"/>
<evidence type="ECO:0000256" key="6">
    <source>
        <dbReference type="ARBA" id="ARBA00023054"/>
    </source>
</evidence>
<dbReference type="AlphaFoldDB" id="A0A7J7JT86"/>
<proteinExistence type="inferred from homology"/>
<dbReference type="PANTHER" id="PTHR28618:SF1">
    <property type="entry name" value="CENTROSOMAL PROTEIN POC5"/>
    <property type="match status" value="1"/>
</dbReference>
<comment type="similarity">
    <text evidence="2">Belongs to the POC5 family.</text>
</comment>
<feature type="coiled-coil region" evidence="11">
    <location>
        <begin position="48"/>
        <end position="75"/>
    </location>
</feature>
<comment type="caution">
    <text evidence="12">The sequence shown here is derived from an EMBL/GenBank/DDBJ whole genome shotgun (WGS) entry which is preliminary data.</text>
</comment>
<evidence type="ECO:0000256" key="4">
    <source>
        <dbReference type="ARBA" id="ARBA00022490"/>
    </source>
</evidence>
<keyword evidence="5" id="KW-0677">Repeat</keyword>
<name>A0A7J7JT86_BUGNE</name>
<reference evidence="12" key="1">
    <citation type="submission" date="2020-06" db="EMBL/GenBank/DDBJ databases">
        <title>Draft genome of Bugula neritina, a colonial animal packing powerful symbionts and potential medicines.</title>
        <authorList>
            <person name="Rayko M."/>
        </authorList>
    </citation>
    <scope>NUCLEOTIDE SEQUENCE [LARGE SCALE GENOMIC DNA]</scope>
    <source>
        <strain evidence="12">Kwan_BN1</strain>
    </source>
</reference>
<evidence type="ECO:0000256" key="8">
    <source>
        <dbReference type="ARBA" id="ARBA00023306"/>
    </source>
</evidence>
<comment type="subcellular location">
    <subcellularLocation>
        <location evidence="1">Cytoplasm</location>
        <location evidence="1">Cytoskeleton</location>
        <location evidence="1">Microtubule organizing center</location>
        <location evidence="1">Centrosome</location>
        <location evidence="1">Centriole</location>
    </subcellularLocation>
</comment>
<dbReference type="GO" id="GO:0005814">
    <property type="term" value="C:centriole"/>
    <property type="evidence" value="ECO:0007669"/>
    <property type="project" value="UniProtKB-SubCell"/>
</dbReference>
<evidence type="ECO:0000256" key="10">
    <source>
        <dbReference type="ARBA" id="ARBA00049959"/>
    </source>
</evidence>
<keyword evidence="6 11" id="KW-0175">Coiled coil</keyword>
<keyword evidence="4" id="KW-0963">Cytoplasm</keyword>
<protein>
    <recommendedName>
        <fullName evidence="3">Centrosomal protein POC5</fullName>
    </recommendedName>
    <alternativeName>
        <fullName evidence="9">Protein of centriole 5</fullName>
    </alternativeName>
</protein>
<keyword evidence="8" id="KW-0131">Cell cycle</keyword>
<evidence type="ECO:0000256" key="5">
    <source>
        <dbReference type="ARBA" id="ARBA00022737"/>
    </source>
</evidence>
<keyword evidence="13" id="KW-1185">Reference proteome</keyword>
<dbReference type="PANTHER" id="PTHR28618">
    <property type="entry name" value="CENTROSOMAL PROTEIN POC5"/>
    <property type="match status" value="1"/>
</dbReference>